<dbReference type="AlphaFoldDB" id="A0A285IXR9"/>
<dbReference type="Gene3D" id="3.40.50.300">
    <property type="entry name" value="P-loop containing nucleotide triphosphate hydrolases"/>
    <property type="match status" value="1"/>
</dbReference>
<proteinExistence type="predicted"/>
<protein>
    <recommendedName>
        <fullName evidence="3">AAA domain-containing protein</fullName>
    </recommendedName>
</protein>
<keyword evidence="2" id="KW-1185">Reference proteome</keyword>
<dbReference type="InterPro" id="IPR027417">
    <property type="entry name" value="P-loop_NTPase"/>
</dbReference>
<reference evidence="1 2" key="1">
    <citation type="submission" date="2017-09" db="EMBL/GenBank/DDBJ databases">
        <authorList>
            <person name="Ehlers B."/>
            <person name="Leendertz F.H."/>
        </authorList>
    </citation>
    <scope>NUCLEOTIDE SEQUENCE [LARGE SCALE GENOMIC DNA]</scope>
    <source>
        <strain evidence="1 2">CGMCC 4.6857</strain>
    </source>
</reference>
<organism evidence="1 2">
    <name type="scientific">Paractinoplanes atraurantiacus</name>
    <dbReference type="NCBI Taxonomy" id="1036182"/>
    <lineage>
        <taxon>Bacteria</taxon>
        <taxon>Bacillati</taxon>
        <taxon>Actinomycetota</taxon>
        <taxon>Actinomycetes</taxon>
        <taxon>Micromonosporales</taxon>
        <taxon>Micromonosporaceae</taxon>
        <taxon>Paractinoplanes</taxon>
    </lineage>
</organism>
<dbReference type="EMBL" id="OBDY01000013">
    <property type="protein sequence ID" value="SNY52623.1"/>
    <property type="molecule type" value="Genomic_DNA"/>
</dbReference>
<evidence type="ECO:0008006" key="3">
    <source>
        <dbReference type="Google" id="ProtNLM"/>
    </source>
</evidence>
<evidence type="ECO:0000313" key="2">
    <source>
        <dbReference type="Proteomes" id="UP000219612"/>
    </source>
</evidence>
<dbReference type="Proteomes" id="UP000219612">
    <property type="component" value="Unassembled WGS sequence"/>
</dbReference>
<name>A0A285IXR9_9ACTN</name>
<accession>A0A285IXR9</accession>
<evidence type="ECO:0000313" key="1">
    <source>
        <dbReference type="EMBL" id="SNY52623.1"/>
    </source>
</evidence>
<dbReference type="PROSITE" id="PS51257">
    <property type="entry name" value="PROKAR_LIPOPROTEIN"/>
    <property type="match status" value="1"/>
</dbReference>
<dbReference type="SUPFAM" id="SSF52540">
    <property type="entry name" value="P-loop containing nucleoside triphosphate hydrolases"/>
    <property type="match status" value="1"/>
</dbReference>
<sequence length="218" mass="24449">MTWRHGTPDTMLFTVAGSSCSGKTTAARALAGIDGLLVHDFDEIGVPRGADKVWRQRATEEWVRRVLQWQQEGLDVILTGQSPLGEVLACPSATEVDGIAACLVDVDDAVRWQRLEDRDPGKWSEDAKRAFIRWARWMRGHAADPRHMPEAITRGGHGTMRWERWRGWARGDRRWVVRVVDTTGRTAGQTAADLTRWVAEARADKAAGRLALSGRWAR</sequence>
<gene>
    <name evidence="1" type="ORF">SAMN05421748_11350</name>
</gene>